<keyword evidence="3" id="KW-1185">Reference proteome</keyword>
<name>A0AAD3SFX5_NEPGR</name>
<reference evidence="2" key="1">
    <citation type="submission" date="2023-05" db="EMBL/GenBank/DDBJ databases">
        <title>Nepenthes gracilis genome sequencing.</title>
        <authorList>
            <person name="Fukushima K."/>
        </authorList>
    </citation>
    <scope>NUCLEOTIDE SEQUENCE</scope>
    <source>
        <strain evidence="2">SING2019-196</strain>
    </source>
</reference>
<feature type="chain" id="PRO_5041928454" evidence="1">
    <location>
        <begin position="30"/>
        <end position="135"/>
    </location>
</feature>
<proteinExistence type="predicted"/>
<keyword evidence="1" id="KW-0732">Signal</keyword>
<feature type="signal peptide" evidence="1">
    <location>
        <begin position="1"/>
        <end position="29"/>
    </location>
</feature>
<evidence type="ECO:0000313" key="2">
    <source>
        <dbReference type="EMBL" id="GMH10029.1"/>
    </source>
</evidence>
<evidence type="ECO:0000256" key="1">
    <source>
        <dbReference type="SAM" id="SignalP"/>
    </source>
</evidence>
<dbReference type="Gene3D" id="1.10.110.10">
    <property type="entry name" value="Plant lipid-transfer and hydrophobic proteins"/>
    <property type="match status" value="1"/>
</dbReference>
<comment type="caution">
    <text evidence="2">The sequence shown here is derived from an EMBL/GenBank/DDBJ whole genome shotgun (WGS) entry which is preliminary data.</text>
</comment>
<dbReference type="SUPFAM" id="SSF47699">
    <property type="entry name" value="Bifunctional inhibitor/lipid-transfer protein/seed storage 2S albumin"/>
    <property type="match status" value="1"/>
</dbReference>
<sequence>MVKATNPSLLKLSCAVLAFMVVAAPHAEAFLFCLFTLFHPIQYCEQYLTTGLTNYTNWVNCCDRLQFIYQLYNGEIYGGLFDNKASHQSICSCVINEVRGLQNYSYTYSSKMTAECNLRSFPFPVTKSFNCSTLS</sequence>
<dbReference type="Proteomes" id="UP001279734">
    <property type="component" value="Unassembled WGS sequence"/>
</dbReference>
<protein>
    <submittedName>
        <fullName evidence="2">Uncharacterized protein</fullName>
    </submittedName>
</protein>
<dbReference type="AlphaFoldDB" id="A0AAD3SFX5"/>
<dbReference type="InterPro" id="IPR036312">
    <property type="entry name" value="Bifun_inhib/LTP/seed_sf"/>
</dbReference>
<accession>A0AAD3SFX5</accession>
<evidence type="ECO:0000313" key="3">
    <source>
        <dbReference type="Proteomes" id="UP001279734"/>
    </source>
</evidence>
<dbReference type="EMBL" id="BSYO01000009">
    <property type="protein sequence ID" value="GMH10029.1"/>
    <property type="molecule type" value="Genomic_DNA"/>
</dbReference>
<gene>
    <name evidence="2" type="ORF">Nepgr_011870</name>
</gene>
<organism evidence="2 3">
    <name type="scientific">Nepenthes gracilis</name>
    <name type="common">Slender pitcher plant</name>
    <dbReference type="NCBI Taxonomy" id="150966"/>
    <lineage>
        <taxon>Eukaryota</taxon>
        <taxon>Viridiplantae</taxon>
        <taxon>Streptophyta</taxon>
        <taxon>Embryophyta</taxon>
        <taxon>Tracheophyta</taxon>
        <taxon>Spermatophyta</taxon>
        <taxon>Magnoliopsida</taxon>
        <taxon>eudicotyledons</taxon>
        <taxon>Gunneridae</taxon>
        <taxon>Pentapetalae</taxon>
        <taxon>Caryophyllales</taxon>
        <taxon>Nepenthaceae</taxon>
        <taxon>Nepenthes</taxon>
    </lineage>
</organism>